<dbReference type="InterPro" id="IPR002403">
    <property type="entry name" value="Cyt_P450_E_grp-IV"/>
</dbReference>
<evidence type="ECO:0000256" key="4">
    <source>
        <dbReference type="ARBA" id="ARBA00023002"/>
    </source>
</evidence>
<dbReference type="EMBL" id="JAAMPI010001852">
    <property type="protein sequence ID" value="KAF4622725.1"/>
    <property type="molecule type" value="Genomic_DNA"/>
</dbReference>
<dbReference type="GO" id="GO:0005506">
    <property type="term" value="F:iron ion binding"/>
    <property type="evidence" value="ECO:0007669"/>
    <property type="project" value="InterPro"/>
</dbReference>
<dbReference type="PRINTS" id="PR00465">
    <property type="entry name" value="EP450IV"/>
</dbReference>
<evidence type="ECO:0008006" key="9">
    <source>
        <dbReference type="Google" id="ProtNLM"/>
    </source>
</evidence>
<dbReference type="Pfam" id="PF00067">
    <property type="entry name" value="p450"/>
    <property type="match status" value="1"/>
</dbReference>
<dbReference type="Proteomes" id="UP000566819">
    <property type="component" value="Unassembled WGS sequence"/>
</dbReference>
<evidence type="ECO:0000256" key="3">
    <source>
        <dbReference type="ARBA" id="ARBA00022723"/>
    </source>
</evidence>
<evidence type="ECO:0000256" key="2">
    <source>
        <dbReference type="ARBA" id="ARBA00010617"/>
    </source>
</evidence>
<keyword evidence="8" id="KW-1185">Reference proteome</keyword>
<dbReference type="OrthoDB" id="1844152at2759"/>
<gene>
    <name evidence="7" type="ORF">G7Y89_g14301</name>
</gene>
<comment type="cofactor">
    <cofactor evidence="1 6">
        <name>heme</name>
        <dbReference type="ChEBI" id="CHEBI:30413"/>
    </cofactor>
</comment>
<dbReference type="InterPro" id="IPR036396">
    <property type="entry name" value="Cyt_P450_sf"/>
</dbReference>
<dbReference type="GO" id="GO:0016705">
    <property type="term" value="F:oxidoreductase activity, acting on paired donors, with incorporation or reduction of molecular oxygen"/>
    <property type="evidence" value="ECO:0007669"/>
    <property type="project" value="InterPro"/>
</dbReference>
<dbReference type="PANTHER" id="PTHR46206">
    <property type="entry name" value="CYTOCHROME P450"/>
    <property type="match status" value="1"/>
</dbReference>
<comment type="caution">
    <text evidence="7">The sequence shown here is derived from an EMBL/GenBank/DDBJ whole genome shotgun (WGS) entry which is preliminary data.</text>
</comment>
<dbReference type="Gene3D" id="1.10.630.10">
    <property type="entry name" value="Cytochrome P450"/>
    <property type="match status" value="1"/>
</dbReference>
<dbReference type="InterPro" id="IPR001128">
    <property type="entry name" value="Cyt_P450"/>
</dbReference>
<dbReference type="AlphaFoldDB" id="A0A8H4VWB1"/>
<accession>A0A8H4VWB1</accession>
<name>A0A8H4VWB1_9HELO</name>
<evidence type="ECO:0000256" key="5">
    <source>
        <dbReference type="ARBA" id="ARBA00023004"/>
    </source>
</evidence>
<dbReference type="CDD" id="cd11041">
    <property type="entry name" value="CYP503A1-like"/>
    <property type="match status" value="1"/>
</dbReference>
<sequence>MPAIITGVGIGRRCGRKGEISNSLLQRVDADFYQFKGRPYLLNRGDVDMVVLPPELIPELNTLSQNVINSRRSHSTTLLGHLNGINVVLETSFHVKILLNKVTPSLPYFFKSAASRIQETLGYEFPQSTTMWTAVKPLDRAALCISRAITLMIFGAPTCDNPELIRAFVDHAENVFSVAFVMRLVPWFLQRSLVWLNPFTWHLRKTWEILKGFVTPRVEHSLLEKQRGLPPGADLISSMIHSAKDSKEADPERIAGIIASTAAGAIHSSAALVISVIAHLAAHPLFLEEIREEIRMKNEELGGQWNINVFQDLLKLDSAMKETTRIAPSTRIVYMRAILENHTLSTGLELKKGQYLCVSGANRAMDPTLFPNPEEYDALRAFKDLDGHRTRPFNNSHAEDFRWGSGRWACPGRYIATLLTKIIIVKLVNEYDFGFPTGSPPQTTSLHEFNFMLPNTEFLMRRREKSLYIEF</sequence>
<organism evidence="7 8">
    <name type="scientific">Cudoniella acicularis</name>
    <dbReference type="NCBI Taxonomy" id="354080"/>
    <lineage>
        <taxon>Eukaryota</taxon>
        <taxon>Fungi</taxon>
        <taxon>Dikarya</taxon>
        <taxon>Ascomycota</taxon>
        <taxon>Pezizomycotina</taxon>
        <taxon>Leotiomycetes</taxon>
        <taxon>Helotiales</taxon>
        <taxon>Tricladiaceae</taxon>
        <taxon>Cudoniella</taxon>
    </lineage>
</organism>
<reference evidence="7 8" key="1">
    <citation type="submission" date="2020-03" db="EMBL/GenBank/DDBJ databases">
        <title>Draft Genome Sequence of Cudoniella acicularis.</title>
        <authorList>
            <person name="Buettner E."/>
            <person name="Kellner H."/>
        </authorList>
    </citation>
    <scope>NUCLEOTIDE SEQUENCE [LARGE SCALE GENOMIC DNA]</scope>
    <source>
        <strain evidence="7 8">DSM 108380</strain>
    </source>
</reference>
<keyword evidence="4" id="KW-0560">Oxidoreductase</keyword>
<evidence type="ECO:0000313" key="8">
    <source>
        <dbReference type="Proteomes" id="UP000566819"/>
    </source>
</evidence>
<dbReference type="PANTHER" id="PTHR46206:SF4">
    <property type="entry name" value="P450, PUTATIVE (EUROFUNG)-RELATED"/>
    <property type="match status" value="1"/>
</dbReference>
<comment type="similarity">
    <text evidence="2">Belongs to the cytochrome P450 family.</text>
</comment>
<dbReference type="GO" id="GO:0004497">
    <property type="term" value="F:monooxygenase activity"/>
    <property type="evidence" value="ECO:0007669"/>
    <property type="project" value="InterPro"/>
</dbReference>
<evidence type="ECO:0000256" key="1">
    <source>
        <dbReference type="ARBA" id="ARBA00001971"/>
    </source>
</evidence>
<evidence type="ECO:0000313" key="7">
    <source>
        <dbReference type="EMBL" id="KAF4622725.1"/>
    </source>
</evidence>
<evidence type="ECO:0000256" key="6">
    <source>
        <dbReference type="PIRSR" id="PIRSR602403-1"/>
    </source>
</evidence>
<proteinExistence type="inferred from homology"/>
<protein>
    <recommendedName>
        <fullName evidence="9">Cytochrome P450</fullName>
    </recommendedName>
</protein>
<dbReference type="SUPFAM" id="SSF48264">
    <property type="entry name" value="Cytochrome P450"/>
    <property type="match status" value="1"/>
</dbReference>
<keyword evidence="6" id="KW-0349">Heme</keyword>
<feature type="binding site" description="axial binding residue" evidence="6">
    <location>
        <position position="410"/>
    </location>
    <ligand>
        <name>heme</name>
        <dbReference type="ChEBI" id="CHEBI:30413"/>
    </ligand>
    <ligandPart>
        <name>Fe</name>
        <dbReference type="ChEBI" id="CHEBI:18248"/>
    </ligandPart>
</feature>
<keyword evidence="5 6" id="KW-0408">Iron</keyword>
<keyword evidence="3 6" id="KW-0479">Metal-binding</keyword>
<dbReference type="GO" id="GO:0020037">
    <property type="term" value="F:heme binding"/>
    <property type="evidence" value="ECO:0007669"/>
    <property type="project" value="InterPro"/>
</dbReference>